<name>D1MLN1_MAYDE</name>
<dbReference type="Gene3D" id="3.80.10.10">
    <property type="entry name" value="Ribonuclease Inhibitor"/>
    <property type="match status" value="1"/>
</dbReference>
<protein>
    <submittedName>
        <fullName evidence="2">Secreted protein B</fullName>
    </submittedName>
</protein>
<dbReference type="AlphaFoldDB" id="D1MLN1"/>
<evidence type="ECO:0000313" key="2">
    <source>
        <dbReference type="EMBL" id="ACZ26282.1"/>
    </source>
</evidence>
<reference evidence="2" key="1">
    <citation type="submission" date="2009-11" db="EMBL/GenBank/DDBJ databases">
        <authorList>
            <person name="Chen M.-S."/>
        </authorList>
    </citation>
    <scope>NUCLEOTIDE SEQUENCE</scope>
</reference>
<dbReference type="InterPro" id="IPR032675">
    <property type="entry name" value="LRR_dom_sf"/>
</dbReference>
<dbReference type="EMBL" id="GU196316">
    <property type="protein sequence ID" value="ACZ26282.1"/>
    <property type="molecule type" value="Genomic_DNA"/>
</dbReference>
<accession>D1MLN1</accession>
<organism evidence="2">
    <name type="scientific">Mayetiola destructor</name>
    <name type="common">Hessian fly</name>
    <dbReference type="NCBI Taxonomy" id="39758"/>
    <lineage>
        <taxon>Eukaryota</taxon>
        <taxon>Metazoa</taxon>
        <taxon>Ecdysozoa</taxon>
        <taxon>Arthropoda</taxon>
        <taxon>Hexapoda</taxon>
        <taxon>Insecta</taxon>
        <taxon>Pterygota</taxon>
        <taxon>Neoptera</taxon>
        <taxon>Endopterygota</taxon>
        <taxon>Diptera</taxon>
        <taxon>Nematocera</taxon>
        <taxon>Sciaroidea</taxon>
        <taxon>Cecidomyiidae</taxon>
        <taxon>Mayetiola</taxon>
    </lineage>
</organism>
<reference evidence="2" key="2">
    <citation type="journal article" date="2010" name="BMC Evol. Biol.">
        <title>Unusual conservation among genes encoding small secreted salivary gland proteins from a gall midge.</title>
        <authorList>
            <person name="Chen M.S."/>
            <person name="Liu X."/>
            <person name="Yang Z."/>
            <person name="Zhao H."/>
            <person name="Shukle R.H."/>
            <person name="Stuart J.J."/>
            <person name="Hulbert S."/>
        </authorList>
    </citation>
    <scope>NUCLEOTIDE SEQUENCE</scope>
</reference>
<evidence type="ECO:0000256" key="1">
    <source>
        <dbReference type="SAM" id="SignalP"/>
    </source>
</evidence>
<feature type="chain" id="PRO_5003024300" evidence="1">
    <location>
        <begin position="24"/>
        <end position="484"/>
    </location>
</feature>
<proteinExistence type="predicted"/>
<feature type="signal peptide" evidence="1">
    <location>
        <begin position="1"/>
        <end position="23"/>
    </location>
</feature>
<sequence length="484" mass="56426">MGFIYGLAVVLVIFEGIIIHCEGARGTGIRVNKVLPEELTEKICGHFDFPTLKNAIASGILTATDYIMSEILQNRIILIKPLEFDGEIHEYYENGDLYVRFGAYKQLILFFEKFGDKVKKIEYWYDSTIDIVQRNEIKEKIIKRCAKTLDELRINTFDDRGFWNDISDAENGIIFPEVKKFEFDGESWKMEFNLNVIFPKLESFTLDGHVVDGDCLAHVTGLKEIMLNSGTIDEYQLKYIIENNKKMTKIILCSCHMTEILEWIAEHLKELKTLEIVYPDGVFLIRGNENAVCELPSVINLEITRYIMDEVDFNGNFTFNVPNLKKLTFKIDNPIDDQIVNMIKRFKRLETVEILARGYSAIKCIGQLQHIKEFMTTIYEDDFEDLKSMFKNFDTNSELQTLKLVYFDESLYKTYENELKQINIDLEESRKPTWTLSHGEQFGINLKHIMKLAILEEEIPAKNQWPYFPQCLTLTCNKKSKLIK</sequence>
<keyword evidence="1" id="KW-0732">Signal</keyword>
<dbReference type="SUPFAM" id="SSF52047">
    <property type="entry name" value="RNI-like"/>
    <property type="match status" value="1"/>
</dbReference>